<dbReference type="Pfam" id="PF14284">
    <property type="entry name" value="PcfJ"/>
    <property type="match status" value="1"/>
</dbReference>
<name>A0A8S5UXX0_9CAUD</name>
<sequence length="550" mass="63021">MRCNLTEAEQKAALEVPFRCTGEEQEFIERCFIGYLFFEHEADENGRLGVTTECTRCGRRVWWTEREWKCFKQENDVKAKSHLLCPDCGCGVTLYPRGRLRNGNTLDEYRQVVLLRAIDGALRAVALSVWKHHGRWESDDAESCTKAAYYFAEGKCQKWRREWAWSKEEQQYMPRLVAQKTMTEPFAECDSWMCRRIGDYAIHGVDQIAASPLRYCAAEQFFKLDGDDPRENTKGLLTYLGLWTRYPRIEQLAKAGCEKIIDDAIQGSMNSRALNWRAKTMPAFFGVDKPTVKRLLAGGIGQKELEALELVRHGGVTPEEALTICGRIGDKNERRRCDAALREVGESVLVLARYLEKHQHKNARLWLDYIDAAKRLRYDLARRDVAFPKDLQGAHDAAVAAIRYEENAAARKAYEKRYKKLKKKYSFSAMGLCIVVPEDDRQIINEGKTLHHCVGGYAERHMSGAATILFLRKEKTPHRSYITIEMCGKQGNNIRQIHGYRNECKAGKKLASPQERHGAFIDLWLAWLKNGSKRDKSGRPVLPVKGEKTA</sequence>
<organism evidence="1">
    <name type="scientific">Myoviridae sp. ct7113</name>
    <dbReference type="NCBI Taxonomy" id="2825037"/>
    <lineage>
        <taxon>Viruses</taxon>
        <taxon>Duplodnaviria</taxon>
        <taxon>Heunggongvirae</taxon>
        <taxon>Uroviricota</taxon>
        <taxon>Caudoviricetes</taxon>
    </lineage>
</organism>
<dbReference type="InterPro" id="IPR025586">
    <property type="entry name" value="PcfJ"/>
</dbReference>
<reference evidence="1" key="1">
    <citation type="journal article" date="2021" name="Proc. Natl. Acad. Sci. U.S.A.">
        <title>A Catalog of Tens of Thousands of Viruses from Human Metagenomes Reveals Hidden Associations with Chronic Diseases.</title>
        <authorList>
            <person name="Tisza M.J."/>
            <person name="Buck C.B."/>
        </authorList>
    </citation>
    <scope>NUCLEOTIDE SEQUENCE</scope>
    <source>
        <strain evidence="1">Ct7113</strain>
    </source>
</reference>
<protein>
    <submittedName>
        <fullName evidence="1">PcfJ like protein</fullName>
    </submittedName>
</protein>
<accession>A0A8S5UXX0</accession>
<dbReference type="EMBL" id="BK016164">
    <property type="protein sequence ID" value="DAF99335.1"/>
    <property type="molecule type" value="Genomic_DNA"/>
</dbReference>
<proteinExistence type="predicted"/>
<evidence type="ECO:0000313" key="1">
    <source>
        <dbReference type="EMBL" id="DAF99335.1"/>
    </source>
</evidence>